<dbReference type="InterPro" id="IPR002942">
    <property type="entry name" value="S4_RNA-bd"/>
</dbReference>
<dbReference type="SUPFAM" id="SSF55174">
    <property type="entry name" value="Alpha-L RNA-binding motif"/>
    <property type="match status" value="1"/>
</dbReference>
<dbReference type="PROSITE" id="PS50889">
    <property type="entry name" value="S4"/>
    <property type="match status" value="1"/>
</dbReference>
<dbReference type="RefSeq" id="WP_027845139.1">
    <property type="nucleotide sequence ID" value="NZ_LMTZ01000113.1"/>
</dbReference>
<keyword evidence="1" id="KW-0694">RNA-binding</keyword>
<proteinExistence type="predicted"/>
<dbReference type="OrthoDB" id="9812787at2"/>
<keyword evidence="4" id="KW-1185">Reference proteome</keyword>
<accession>A0A0V7ZKE0</accession>
<sequence>MLPREELLKGVENRETIAHVIDRAEQAIKTWEVVLTDFLSPPELAEIREIFQRLTDVELIIWGGYPQAERCRIAIARSDLPLDQSQVEIAVLDIAGNFLFDTATHRDFLGSMLGTGIVREKTGDIIVLGERGAQAIVVPEMVEFLEMNLTQVRSVPVKTQRIDLSELKIRQPKKKEMTTVEASLRLDAVASAGFGMSRSKMVDLISGGDVRVNWKEISQASSPIKSGDLIAIRGKGRLEIGDIAVTKKQRYRVQMTKYV</sequence>
<dbReference type="Pfam" id="PF17774">
    <property type="entry name" value="YlmH_RBD"/>
    <property type="match status" value="1"/>
</dbReference>
<name>A0A0V7ZKE0_9CYAN</name>
<reference evidence="3 4" key="1">
    <citation type="journal article" date="2015" name="Genome Announc.">
        <title>Draft Genome of the Euendolithic (true boring) Cyanobacterium Mastigocoleus testarum strain BC008.</title>
        <authorList>
            <person name="Guida B.S."/>
            <person name="Garcia-Pichel F."/>
        </authorList>
    </citation>
    <scope>NUCLEOTIDE SEQUENCE [LARGE SCALE GENOMIC DNA]</scope>
    <source>
        <strain evidence="3 4">BC008</strain>
    </source>
</reference>
<feature type="domain" description="RNA-binding S4" evidence="2">
    <location>
        <begin position="184"/>
        <end position="244"/>
    </location>
</feature>
<dbReference type="PANTHER" id="PTHR13633:SF3">
    <property type="entry name" value="MITOCHONDRIAL TRANSCRIPTION RESCUE FACTOR 1"/>
    <property type="match status" value="1"/>
</dbReference>
<dbReference type="Gene3D" id="3.10.290.10">
    <property type="entry name" value="RNA-binding S4 domain"/>
    <property type="match status" value="1"/>
</dbReference>
<evidence type="ECO:0000259" key="2">
    <source>
        <dbReference type="SMART" id="SM00363"/>
    </source>
</evidence>
<dbReference type="InterPro" id="IPR036986">
    <property type="entry name" value="S4_RNA-bd_sf"/>
</dbReference>
<dbReference type="AlphaFoldDB" id="A0A0V7ZKE0"/>
<evidence type="ECO:0000313" key="4">
    <source>
        <dbReference type="Proteomes" id="UP000053372"/>
    </source>
</evidence>
<dbReference type="InterPro" id="IPR012677">
    <property type="entry name" value="Nucleotide-bd_a/b_plait_sf"/>
</dbReference>
<evidence type="ECO:0000256" key="1">
    <source>
        <dbReference type="PROSITE-ProRule" id="PRU00182"/>
    </source>
</evidence>
<organism evidence="3 4">
    <name type="scientific">Mastigocoleus testarum BC008</name>
    <dbReference type="NCBI Taxonomy" id="371196"/>
    <lineage>
        <taxon>Bacteria</taxon>
        <taxon>Bacillati</taxon>
        <taxon>Cyanobacteriota</taxon>
        <taxon>Cyanophyceae</taxon>
        <taxon>Nostocales</taxon>
        <taxon>Hapalosiphonaceae</taxon>
        <taxon>Mastigocoleus</taxon>
    </lineage>
</organism>
<evidence type="ECO:0000313" key="3">
    <source>
        <dbReference type="EMBL" id="KST65082.1"/>
    </source>
</evidence>
<dbReference type="Gene3D" id="3.30.70.330">
    <property type="match status" value="1"/>
</dbReference>
<dbReference type="Proteomes" id="UP000053372">
    <property type="component" value="Unassembled WGS sequence"/>
</dbReference>
<dbReference type="SMART" id="SM00363">
    <property type="entry name" value="S4"/>
    <property type="match status" value="1"/>
</dbReference>
<dbReference type="GO" id="GO:0003723">
    <property type="term" value="F:RNA binding"/>
    <property type="evidence" value="ECO:0007669"/>
    <property type="project" value="UniProtKB-KW"/>
</dbReference>
<dbReference type="EMBL" id="LMTZ01000113">
    <property type="protein sequence ID" value="KST65082.1"/>
    <property type="molecule type" value="Genomic_DNA"/>
</dbReference>
<comment type="caution">
    <text evidence="3">The sequence shown here is derived from an EMBL/GenBank/DDBJ whole genome shotgun (WGS) entry which is preliminary data.</text>
</comment>
<dbReference type="Gene3D" id="3.30.1370.160">
    <property type="match status" value="1"/>
</dbReference>
<dbReference type="CDD" id="cd00165">
    <property type="entry name" value="S4"/>
    <property type="match status" value="1"/>
</dbReference>
<protein>
    <submittedName>
        <fullName evidence="3">Photosystem II S4 domain protein</fullName>
    </submittedName>
</protein>
<dbReference type="InterPro" id="IPR017506">
    <property type="entry name" value="PSII_S4"/>
</dbReference>
<gene>
    <name evidence="3" type="ORF">BC008_19995</name>
</gene>
<dbReference type="Pfam" id="PF01479">
    <property type="entry name" value="S4"/>
    <property type="match status" value="1"/>
</dbReference>
<dbReference type="PANTHER" id="PTHR13633">
    <property type="entry name" value="MITOCHONDRIAL TRANSCRIPTION RESCUE FACTOR 1"/>
    <property type="match status" value="1"/>
</dbReference>
<dbReference type="NCBIfam" id="TIGR03069">
    <property type="entry name" value="PS_II_S4"/>
    <property type="match status" value="1"/>
</dbReference>
<dbReference type="InterPro" id="IPR040591">
    <property type="entry name" value="RqcP2_RBD"/>
</dbReference>